<organism evidence="1 2">
    <name type="scientific">Streptomyces flavidovirens</name>
    <dbReference type="NCBI Taxonomy" id="67298"/>
    <lineage>
        <taxon>Bacteria</taxon>
        <taxon>Bacillati</taxon>
        <taxon>Actinomycetota</taxon>
        <taxon>Actinomycetes</taxon>
        <taxon>Kitasatosporales</taxon>
        <taxon>Streptomycetaceae</taxon>
        <taxon>Streptomyces</taxon>
    </lineage>
</organism>
<dbReference type="EMBL" id="JBIAPK010000017">
    <property type="protein sequence ID" value="MFF3343624.1"/>
    <property type="molecule type" value="Genomic_DNA"/>
</dbReference>
<evidence type="ECO:0000313" key="2">
    <source>
        <dbReference type="Proteomes" id="UP001601976"/>
    </source>
</evidence>
<protein>
    <submittedName>
        <fullName evidence="1">Uncharacterized protein</fullName>
    </submittedName>
</protein>
<gene>
    <name evidence="1" type="ORF">ACFYWW_33895</name>
</gene>
<dbReference type="RefSeq" id="WP_387899488.1">
    <property type="nucleotide sequence ID" value="NZ_JBIAPK010000017.1"/>
</dbReference>
<comment type="caution">
    <text evidence="1">The sequence shown here is derived from an EMBL/GenBank/DDBJ whole genome shotgun (WGS) entry which is preliminary data.</text>
</comment>
<reference evidence="1 2" key="1">
    <citation type="submission" date="2024-10" db="EMBL/GenBank/DDBJ databases">
        <title>The Natural Products Discovery Center: Release of the First 8490 Sequenced Strains for Exploring Actinobacteria Biosynthetic Diversity.</title>
        <authorList>
            <person name="Kalkreuter E."/>
            <person name="Kautsar S.A."/>
            <person name="Yang D."/>
            <person name="Bader C.D."/>
            <person name="Teijaro C.N."/>
            <person name="Fluegel L."/>
            <person name="Davis C.M."/>
            <person name="Simpson J.R."/>
            <person name="Lauterbach L."/>
            <person name="Steele A.D."/>
            <person name="Gui C."/>
            <person name="Meng S."/>
            <person name="Li G."/>
            <person name="Viehrig K."/>
            <person name="Ye F."/>
            <person name="Su P."/>
            <person name="Kiefer A.F."/>
            <person name="Nichols A."/>
            <person name="Cepeda A.J."/>
            <person name="Yan W."/>
            <person name="Fan B."/>
            <person name="Jiang Y."/>
            <person name="Adhikari A."/>
            <person name="Zheng C.-J."/>
            <person name="Schuster L."/>
            <person name="Cowan T.M."/>
            <person name="Smanski M.J."/>
            <person name="Chevrette M.G."/>
            <person name="De Carvalho L.P.S."/>
            <person name="Shen B."/>
        </authorList>
    </citation>
    <scope>NUCLEOTIDE SEQUENCE [LARGE SCALE GENOMIC DNA]</scope>
    <source>
        <strain evidence="1 2">NPDC003029</strain>
    </source>
</reference>
<evidence type="ECO:0000313" key="1">
    <source>
        <dbReference type="EMBL" id="MFF3343624.1"/>
    </source>
</evidence>
<sequence length="152" mass="16054">MHTGQFGSQQYGRGLCGALSGAPRAAAAGLCGAIRQADSAGTGGPEFPFTATGAVLRAWQGVGVVPSSGMVGSVSVDRYERIVERLREAAEKLSKSSFIIGDGALQVVPMQEHGGRSVGDDLFGVSAWLHRLSEDIDVPYNTIKEYRWVASR</sequence>
<dbReference type="Proteomes" id="UP001601976">
    <property type="component" value="Unassembled WGS sequence"/>
</dbReference>
<accession>A0ABW6RT23</accession>
<keyword evidence="2" id="KW-1185">Reference proteome</keyword>
<proteinExistence type="predicted"/>
<name>A0ABW6RT23_9ACTN</name>